<evidence type="ECO:0000256" key="5">
    <source>
        <dbReference type="ARBA" id="ARBA00023136"/>
    </source>
</evidence>
<evidence type="ECO:0000313" key="8">
    <source>
        <dbReference type="EMBL" id="CAA2975190.1"/>
    </source>
</evidence>
<evidence type="ECO:0000313" key="9">
    <source>
        <dbReference type="Proteomes" id="UP000594638"/>
    </source>
</evidence>
<evidence type="ECO:0000256" key="2">
    <source>
        <dbReference type="ARBA" id="ARBA00006824"/>
    </source>
</evidence>
<reference evidence="8 9" key="1">
    <citation type="submission" date="2019-12" db="EMBL/GenBank/DDBJ databases">
        <authorList>
            <person name="Alioto T."/>
            <person name="Alioto T."/>
            <person name="Gomez Garrido J."/>
        </authorList>
    </citation>
    <scope>NUCLEOTIDE SEQUENCE [LARGE SCALE GENOMIC DNA]</scope>
</reference>
<keyword evidence="3 6" id="KW-0812">Transmembrane</keyword>
<feature type="transmembrane region" description="Helical" evidence="6">
    <location>
        <begin position="223"/>
        <end position="242"/>
    </location>
</feature>
<comment type="subcellular location">
    <subcellularLocation>
        <location evidence="1">Membrane</location>
        <topology evidence="1">Multi-pass membrane protein</topology>
    </subcellularLocation>
</comment>
<comment type="similarity">
    <text evidence="2 6">Belongs to the peroxisomal membrane protein PXMP2/4 family.</text>
</comment>
<evidence type="ECO:0000256" key="6">
    <source>
        <dbReference type="RuleBase" id="RU363053"/>
    </source>
</evidence>
<evidence type="ECO:0000256" key="4">
    <source>
        <dbReference type="ARBA" id="ARBA00022989"/>
    </source>
</evidence>
<feature type="transmembrane region" description="Helical" evidence="6">
    <location>
        <begin position="116"/>
        <end position="139"/>
    </location>
</feature>
<dbReference type="Proteomes" id="UP000594638">
    <property type="component" value="Unassembled WGS sequence"/>
</dbReference>
<sequence>MTDNSLQYSAATKTESRSTHQNLTGEGRRQSRQSRHPPMVVYFRNRWTKLVVDFRPNHTLNSKMGFLSWYLGMLDSRPILTKSISSALIYAAADITTQTITMEPYSAWDTARTLRMAGYGMIILGPAQHMWFNFVARVLPKRDVITTSKKLLLGQLTYGPAITGAFFAFNAALQGESGVEITARLKRDLLPTLLNGLLYWPICDFFTYKIIPVHLQPLMNSSFSYLWTIYLTYMASLKNAVLEH</sequence>
<organism evidence="8 9">
    <name type="scientific">Olea europaea subsp. europaea</name>
    <dbReference type="NCBI Taxonomy" id="158383"/>
    <lineage>
        <taxon>Eukaryota</taxon>
        <taxon>Viridiplantae</taxon>
        <taxon>Streptophyta</taxon>
        <taxon>Embryophyta</taxon>
        <taxon>Tracheophyta</taxon>
        <taxon>Spermatophyta</taxon>
        <taxon>Magnoliopsida</taxon>
        <taxon>eudicotyledons</taxon>
        <taxon>Gunneridae</taxon>
        <taxon>Pentapetalae</taxon>
        <taxon>asterids</taxon>
        <taxon>lamiids</taxon>
        <taxon>Lamiales</taxon>
        <taxon>Oleaceae</taxon>
        <taxon>Oleeae</taxon>
        <taxon>Olea</taxon>
    </lineage>
</organism>
<dbReference type="GO" id="GO:0016020">
    <property type="term" value="C:membrane"/>
    <property type="evidence" value="ECO:0007669"/>
    <property type="project" value="UniProtKB-SubCell"/>
</dbReference>
<dbReference type="EMBL" id="CACTIH010002240">
    <property type="protein sequence ID" value="CAA2975190.1"/>
    <property type="molecule type" value="Genomic_DNA"/>
</dbReference>
<gene>
    <name evidence="8" type="ORF">OLEA9_A079166</name>
</gene>
<keyword evidence="9" id="KW-1185">Reference proteome</keyword>
<proteinExistence type="inferred from homology"/>
<feature type="transmembrane region" description="Helical" evidence="6">
    <location>
        <begin position="151"/>
        <end position="173"/>
    </location>
</feature>
<name>A0A8S0R9M5_OLEEU</name>
<feature type="transmembrane region" description="Helical" evidence="6">
    <location>
        <begin position="193"/>
        <end position="211"/>
    </location>
</feature>
<keyword evidence="5 6" id="KW-0472">Membrane</keyword>
<evidence type="ECO:0000256" key="7">
    <source>
        <dbReference type="SAM" id="MobiDB-lite"/>
    </source>
</evidence>
<dbReference type="AlphaFoldDB" id="A0A8S0R9M5"/>
<protein>
    <submittedName>
        <fullName evidence="8">PXMP2 4 family 4-like</fullName>
    </submittedName>
</protein>
<dbReference type="PANTHER" id="PTHR11266:SF88">
    <property type="entry name" value="PROTEIN SYM1-LIKE"/>
    <property type="match status" value="1"/>
</dbReference>
<dbReference type="InterPro" id="IPR007248">
    <property type="entry name" value="Mpv17_PMP22"/>
</dbReference>
<evidence type="ECO:0000256" key="1">
    <source>
        <dbReference type="ARBA" id="ARBA00004141"/>
    </source>
</evidence>
<comment type="caution">
    <text evidence="8">The sequence shown here is derived from an EMBL/GenBank/DDBJ whole genome shotgun (WGS) entry which is preliminary data.</text>
</comment>
<dbReference type="PANTHER" id="PTHR11266">
    <property type="entry name" value="PEROXISOMAL MEMBRANE PROTEIN 2, PXMP2 MPV17"/>
    <property type="match status" value="1"/>
</dbReference>
<dbReference type="OrthoDB" id="430207at2759"/>
<dbReference type="Gramene" id="OE9A079166T2">
    <property type="protein sequence ID" value="OE9A079166C2"/>
    <property type="gene ID" value="OE9A079166"/>
</dbReference>
<dbReference type="Pfam" id="PF04117">
    <property type="entry name" value="Mpv17_PMP22"/>
    <property type="match status" value="1"/>
</dbReference>
<evidence type="ECO:0000256" key="3">
    <source>
        <dbReference type="ARBA" id="ARBA00022692"/>
    </source>
</evidence>
<feature type="region of interest" description="Disordered" evidence="7">
    <location>
        <begin position="1"/>
        <end position="35"/>
    </location>
</feature>
<accession>A0A8S0R9M5</accession>
<keyword evidence="4 6" id="KW-1133">Transmembrane helix</keyword>
<feature type="compositionally biased region" description="Polar residues" evidence="7">
    <location>
        <begin position="1"/>
        <end position="24"/>
    </location>
</feature>
<dbReference type="GO" id="GO:0005737">
    <property type="term" value="C:cytoplasm"/>
    <property type="evidence" value="ECO:0007669"/>
    <property type="project" value="TreeGrafter"/>
</dbReference>